<accession>A0AAW1SFD9</accession>
<feature type="region of interest" description="Disordered" evidence="3">
    <location>
        <begin position="539"/>
        <end position="566"/>
    </location>
</feature>
<dbReference type="Pfam" id="PF00076">
    <property type="entry name" value="RRM_1"/>
    <property type="match status" value="3"/>
</dbReference>
<sequence>MSAEETAVDAMEATDYGEEPVAETTETVQEADGTVTTVDTAVQQDGTTEQTVTEVAADPAAEAVVETQQTTTEHPDGSVEEVVKTTIVNAQAAAHTAEAADGIEPTAAGEASAAQDTAADGAAEAAPGGQADADPEPEDPMELPPHGCEVFVGGVPRTATEDMLKEFAERAGPIFSCSLLKDPGNPGTNRGYGFIKYKEKVVADKAMETLHQQSLLQFPENKLRVSSSQSKNKIYVGNIPRAFSQEQIESAIKPHVVGLTATEVLQSKDFPGQNRGFCFLEFYNHACAQKAKTTLDTGSFKMGDRVLTISYAEPRRDDTQPQQKEVKACYVGHLPDNVDDTKLIEAFAPIGEVIKVVLPGGKDGRKYRDYGFVHFNERSQALKAVEDYGAGTFQPKIGEASLEVKMAKPQIQQDKAGFGDMGRGGGFGGQGARGRGGRGYGARSDYGGGYGGGYDSYGGMGGYDDGSGYGAAGGADYSGYAGYGGYGGYASAGYGAQAPVGMVPMMLPNGQVGYVLSGGAGAGGMAAGSGYGAGAAAGGPVRSTSGGGRRGGGGSYGAGGQRYRPY</sequence>
<gene>
    <name evidence="5" type="ORF">WJX74_000738</name>
</gene>
<name>A0AAW1SFD9_9CHLO</name>
<proteinExistence type="predicted"/>
<evidence type="ECO:0000256" key="1">
    <source>
        <dbReference type="ARBA" id="ARBA00022884"/>
    </source>
</evidence>
<dbReference type="EMBL" id="JALJOS010000001">
    <property type="protein sequence ID" value="KAK9844316.1"/>
    <property type="molecule type" value="Genomic_DNA"/>
</dbReference>
<dbReference type="AlphaFoldDB" id="A0AAW1SFD9"/>
<dbReference type="Gene3D" id="3.30.70.330">
    <property type="match status" value="3"/>
</dbReference>
<protein>
    <recommendedName>
        <fullName evidence="4">RRM domain-containing protein</fullName>
    </recommendedName>
</protein>
<dbReference type="Proteomes" id="UP001438707">
    <property type="component" value="Unassembled WGS sequence"/>
</dbReference>
<evidence type="ECO:0000256" key="3">
    <source>
        <dbReference type="SAM" id="MobiDB-lite"/>
    </source>
</evidence>
<dbReference type="CDD" id="cd00590">
    <property type="entry name" value="RRM_SF"/>
    <property type="match status" value="1"/>
</dbReference>
<feature type="region of interest" description="Disordered" evidence="3">
    <location>
        <begin position="106"/>
        <end position="148"/>
    </location>
</feature>
<evidence type="ECO:0000313" key="5">
    <source>
        <dbReference type="EMBL" id="KAK9844316.1"/>
    </source>
</evidence>
<feature type="region of interest" description="Disordered" evidence="3">
    <location>
        <begin position="1"/>
        <end position="31"/>
    </location>
</feature>
<dbReference type="InterPro" id="IPR035979">
    <property type="entry name" value="RBD_domain_sf"/>
</dbReference>
<organism evidence="5 6">
    <name type="scientific">Apatococcus lobatus</name>
    <dbReference type="NCBI Taxonomy" id="904363"/>
    <lineage>
        <taxon>Eukaryota</taxon>
        <taxon>Viridiplantae</taxon>
        <taxon>Chlorophyta</taxon>
        <taxon>core chlorophytes</taxon>
        <taxon>Trebouxiophyceae</taxon>
        <taxon>Chlorellales</taxon>
        <taxon>Chlorellaceae</taxon>
        <taxon>Apatococcus</taxon>
    </lineage>
</organism>
<evidence type="ECO:0000256" key="2">
    <source>
        <dbReference type="PROSITE-ProRule" id="PRU00176"/>
    </source>
</evidence>
<feature type="compositionally biased region" description="Low complexity" evidence="3">
    <location>
        <begin position="106"/>
        <end position="132"/>
    </location>
</feature>
<dbReference type="SUPFAM" id="SSF54928">
    <property type="entry name" value="RNA-binding domain, RBD"/>
    <property type="match status" value="2"/>
</dbReference>
<evidence type="ECO:0000259" key="4">
    <source>
        <dbReference type="PROSITE" id="PS50102"/>
    </source>
</evidence>
<keyword evidence="6" id="KW-1185">Reference proteome</keyword>
<dbReference type="InterPro" id="IPR012677">
    <property type="entry name" value="Nucleotide-bd_a/b_plait_sf"/>
</dbReference>
<evidence type="ECO:0000313" key="6">
    <source>
        <dbReference type="Proteomes" id="UP001438707"/>
    </source>
</evidence>
<comment type="caution">
    <text evidence="5">The sequence shown here is derived from an EMBL/GenBank/DDBJ whole genome shotgun (WGS) entry which is preliminary data.</text>
</comment>
<reference evidence="5 6" key="1">
    <citation type="journal article" date="2024" name="Nat. Commun.">
        <title>Phylogenomics reveals the evolutionary origins of lichenization in chlorophyte algae.</title>
        <authorList>
            <person name="Puginier C."/>
            <person name="Libourel C."/>
            <person name="Otte J."/>
            <person name="Skaloud P."/>
            <person name="Haon M."/>
            <person name="Grisel S."/>
            <person name="Petersen M."/>
            <person name="Berrin J.G."/>
            <person name="Delaux P.M."/>
            <person name="Dal Grande F."/>
            <person name="Keller J."/>
        </authorList>
    </citation>
    <scope>NUCLEOTIDE SEQUENCE [LARGE SCALE GENOMIC DNA]</scope>
    <source>
        <strain evidence="5 6">SAG 2145</strain>
    </source>
</reference>
<feature type="domain" description="RRM" evidence="4">
    <location>
        <begin position="327"/>
        <end position="409"/>
    </location>
</feature>
<dbReference type="InterPro" id="IPR000504">
    <property type="entry name" value="RRM_dom"/>
</dbReference>
<dbReference type="SMART" id="SM00360">
    <property type="entry name" value="RRM"/>
    <property type="match status" value="3"/>
</dbReference>
<keyword evidence="1 2" id="KW-0694">RNA-binding</keyword>
<feature type="compositionally biased region" description="Gly residues" evidence="3">
    <location>
        <begin position="545"/>
        <end position="560"/>
    </location>
</feature>
<dbReference type="GO" id="GO:0003723">
    <property type="term" value="F:RNA binding"/>
    <property type="evidence" value="ECO:0007669"/>
    <property type="project" value="UniProtKB-UniRule"/>
</dbReference>
<dbReference type="PANTHER" id="PTHR21245">
    <property type="entry name" value="HETEROGENEOUS NUCLEAR RIBONUCLEOPROTEIN"/>
    <property type="match status" value="1"/>
</dbReference>
<dbReference type="PROSITE" id="PS50102">
    <property type="entry name" value="RRM"/>
    <property type="match status" value="3"/>
</dbReference>
<feature type="domain" description="RRM" evidence="4">
    <location>
        <begin position="232"/>
        <end position="314"/>
    </location>
</feature>
<feature type="domain" description="RRM" evidence="4">
    <location>
        <begin position="148"/>
        <end position="230"/>
    </location>
</feature>